<comment type="caution">
    <text evidence="3">The sequence shown here is derived from an EMBL/GenBank/DDBJ whole genome shotgun (WGS) entry which is preliminary data.</text>
</comment>
<dbReference type="AlphaFoldDB" id="A0AAV3T8Q3"/>
<dbReference type="Proteomes" id="UP001500420">
    <property type="component" value="Unassembled WGS sequence"/>
</dbReference>
<feature type="domain" description="Actinobacteria/chloroflexi VLRF1 release factor" evidence="2">
    <location>
        <begin position="176"/>
        <end position="292"/>
    </location>
</feature>
<name>A0AAV3T8Q3_9EURY</name>
<keyword evidence="4" id="KW-1185">Reference proteome</keyword>
<dbReference type="RefSeq" id="WP_343773384.1">
    <property type="nucleotide sequence ID" value="NZ_BAAADV010000002.1"/>
</dbReference>
<proteinExistence type="predicted"/>
<dbReference type="SUPFAM" id="SSF53137">
    <property type="entry name" value="Translational machinery components"/>
    <property type="match status" value="1"/>
</dbReference>
<dbReference type="InterPro" id="IPR040783">
    <property type="entry name" value="VLRF1"/>
</dbReference>
<keyword evidence="1" id="KW-0175">Coiled coil</keyword>
<accession>A0AAV3T8Q3</accession>
<evidence type="ECO:0000313" key="4">
    <source>
        <dbReference type="Proteomes" id="UP001500420"/>
    </source>
</evidence>
<protein>
    <submittedName>
        <fullName evidence="3">Vms1/Ankzf1 family peptidyl-tRNA hydrolase</fullName>
    </submittedName>
</protein>
<sequence length="295" mass="32690">MLDRLLGRASLKERVAELEDERDSLRAQLEAERERRADAVSDRQDAQERVNRLEDKIEQLEDALDRQDDADDGIEFRGVEELRGSRVDAVLDRLESVETGPEEIMTAMVEDASAEAVREAFGERAPLVARAAPCLAITDDAGVVSAALDVPVAPEPFATWSDGVELDREWFRPTGRYAVALVRADLFALGEYEGRGRRSVAGFRSGVKGDHSKGGFSQGRFERLRDEQIDEHLGKCRERIAEREADRLYLLGDAAAIDRLDVDAAATDAVGATGDPEDALADAVREFFSVRLYRL</sequence>
<feature type="coiled-coil region" evidence="1">
    <location>
        <begin position="8"/>
        <end position="70"/>
    </location>
</feature>
<gene>
    <name evidence="3" type="ORF">GCM10009020_15210</name>
</gene>
<dbReference type="Gene3D" id="3.30.420.60">
    <property type="entry name" value="eRF1 domain 2"/>
    <property type="match status" value="1"/>
</dbReference>
<dbReference type="EMBL" id="BAAADV010000002">
    <property type="protein sequence ID" value="GAA0670093.1"/>
    <property type="molecule type" value="Genomic_DNA"/>
</dbReference>
<evidence type="ECO:0000256" key="1">
    <source>
        <dbReference type="SAM" id="Coils"/>
    </source>
</evidence>
<organism evidence="3 4">
    <name type="scientific">Natronoarchaeum mannanilyticum</name>
    <dbReference type="NCBI Taxonomy" id="926360"/>
    <lineage>
        <taxon>Archaea</taxon>
        <taxon>Methanobacteriati</taxon>
        <taxon>Methanobacteriota</taxon>
        <taxon>Stenosarchaea group</taxon>
        <taxon>Halobacteria</taxon>
        <taxon>Halobacteriales</taxon>
        <taxon>Natronoarchaeaceae</taxon>
    </lineage>
</organism>
<keyword evidence="3" id="KW-0378">Hydrolase</keyword>
<dbReference type="GO" id="GO:0016787">
    <property type="term" value="F:hydrolase activity"/>
    <property type="evidence" value="ECO:0007669"/>
    <property type="project" value="UniProtKB-KW"/>
</dbReference>
<evidence type="ECO:0000259" key="2">
    <source>
        <dbReference type="Pfam" id="PF18859"/>
    </source>
</evidence>
<dbReference type="InterPro" id="IPR042226">
    <property type="entry name" value="eFR1_2_sf"/>
</dbReference>
<reference evidence="3 4" key="1">
    <citation type="journal article" date="2019" name="Int. J. Syst. Evol. Microbiol.">
        <title>The Global Catalogue of Microorganisms (GCM) 10K type strain sequencing project: providing services to taxonomists for standard genome sequencing and annotation.</title>
        <authorList>
            <consortium name="The Broad Institute Genomics Platform"/>
            <consortium name="The Broad Institute Genome Sequencing Center for Infectious Disease"/>
            <person name="Wu L."/>
            <person name="Ma J."/>
        </authorList>
    </citation>
    <scope>NUCLEOTIDE SEQUENCE [LARGE SCALE GENOMIC DNA]</scope>
    <source>
        <strain evidence="3 4">JCM 16328</strain>
    </source>
</reference>
<evidence type="ECO:0000313" key="3">
    <source>
        <dbReference type="EMBL" id="GAA0670093.1"/>
    </source>
</evidence>
<dbReference type="Pfam" id="PF18859">
    <property type="entry name" value="acVLRF1"/>
    <property type="match status" value="1"/>
</dbReference>